<dbReference type="RefSeq" id="WP_100743908.1">
    <property type="nucleotide sequence ID" value="NZ_NPDW01000002.1"/>
</dbReference>
<dbReference type="PANTHER" id="PTHR35769:SF2">
    <property type="entry name" value="CALCINEURIN-LIKE METALLO-PHOSPHOESTERASE SUPERFAMILY PROTEIN"/>
    <property type="match status" value="1"/>
</dbReference>
<evidence type="ECO:0000313" key="3">
    <source>
        <dbReference type="Proteomes" id="UP000232145"/>
    </source>
</evidence>
<dbReference type="InterPro" id="IPR004843">
    <property type="entry name" value="Calcineurin-like_PHP"/>
</dbReference>
<reference evidence="2 3" key="1">
    <citation type="submission" date="2017-07" db="EMBL/GenBank/DDBJ databases">
        <title>Leptospira spp. isolated from tropical soils.</title>
        <authorList>
            <person name="Thibeaux R."/>
            <person name="Iraola G."/>
            <person name="Ferres I."/>
            <person name="Bierque E."/>
            <person name="Girault D."/>
            <person name="Soupe-Gilbert M.-E."/>
            <person name="Picardeau M."/>
            <person name="Goarant C."/>
        </authorList>
    </citation>
    <scope>NUCLEOTIDE SEQUENCE [LARGE SCALE GENOMIC DNA]</scope>
    <source>
        <strain evidence="2 3">FH2-B-A1</strain>
    </source>
</reference>
<dbReference type="SUPFAM" id="SSF56300">
    <property type="entry name" value="Metallo-dependent phosphatases"/>
    <property type="match status" value="1"/>
</dbReference>
<accession>A0A2N0AJM4</accession>
<organism evidence="2 3">
    <name type="scientific">Leptospira harrisiae</name>
    <dbReference type="NCBI Taxonomy" id="2023189"/>
    <lineage>
        <taxon>Bacteria</taxon>
        <taxon>Pseudomonadati</taxon>
        <taxon>Spirochaetota</taxon>
        <taxon>Spirochaetia</taxon>
        <taxon>Leptospirales</taxon>
        <taxon>Leptospiraceae</taxon>
        <taxon>Leptospira</taxon>
    </lineage>
</organism>
<protein>
    <submittedName>
        <fullName evidence="2">Phosphoesterase</fullName>
    </submittedName>
</protein>
<dbReference type="InterPro" id="IPR027629">
    <property type="entry name" value="DevT-like"/>
</dbReference>
<dbReference type="OrthoDB" id="333335at2"/>
<dbReference type="GO" id="GO:0016787">
    <property type="term" value="F:hydrolase activity"/>
    <property type="evidence" value="ECO:0007669"/>
    <property type="project" value="InterPro"/>
</dbReference>
<evidence type="ECO:0000313" key="2">
    <source>
        <dbReference type="EMBL" id="PJZ84502.1"/>
    </source>
</evidence>
<gene>
    <name evidence="2" type="ORF">CH364_10785</name>
</gene>
<proteinExistence type="predicted"/>
<dbReference type="EMBL" id="NPDX01000002">
    <property type="protein sequence ID" value="PJZ84502.1"/>
    <property type="molecule type" value="Genomic_DNA"/>
</dbReference>
<dbReference type="Pfam" id="PF00149">
    <property type="entry name" value="Metallophos"/>
    <property type="match status" value="1"/>
</dbReference>
<dbReference type="InterPro" id="IPR029052">
    <property type="entry name" value="Metallo-depent_PP-like"/>
</dbReference>
<dbReference type="PANTHER" id="PTHR35769">
    <property type="entry name" value="CALCINEURIN-LIKE METALLO-PHOSPHOESTERASE SUPERFAMILY PROTEIN"/>
    <property type="match status" value="1"/>
</dbReference>
<dbReference type="AlphaFoldDB" id="A0A2N0AJM4"/>
<sequence length="275" mass="30573">MKFALIGDIHGYWNQKDIAYFNASDYDCLFFTGDLRGNPKLGKLSFQGLTKRAYMIPGNWDGMSLTSIIGEVIQSKLLIQSGQIGQIRRMKKLSNMVKPISLLGYSSLVLSQELDLSLIVGRPHAMGGGLSFAPYMKKTYMVSNIVTSIDKYKRLIDGTKEKNLFFLSHNGPFGLGAAKNSIYGAEFKKEGGDWGDMDLTEAIHYAKSIGKKVPLVLSGHMHHSISKKKERETHEYAGGTFYVNGAKVPRIQEGKNFHTKIEWDGGSATVIPLWV</sequence>
<name>A0A2N0AJM4_9LEPT</name>
<keyword evidence="3" id="KW-1185">Reference proteome</keyword>
<dbReference type="Proteomes" id="UP000232145">
    <property type="component" value="Unassembled WGS sequence"/>
</dbReference>
<evidence type="ECO:0000259" key="1">
    <source>
        <dbReference type="Pfam" id="PF00149"/>
    </source>
</evidence>
<comment type="caution">
    <text evidence="2">The sequence shown here is derived from an EMBL/GenBank/DDBJ whole genome shotgun (WGS) entry which is preliminary data.</text>
</comment>
<dbReference type="Gene3D" id="3.60.21.10">
    <property type="match status" value="1"/>
</dbReference>
<feature type="domain" description="Calcineurin-like phosphoesterase" evidence="1">
    <location>
        <begin position="1"/>
        <end position="223"/>
    </location>
</feature>